<dbReference type="EMBL" id="JANIEX010001474">
    <property type="protein sequence ID" value="KAJ3557525.1"/>
    <property type="molecule type" value="Genomic_DNA"/>
</dbReference>
<dbReference type="PANTHER" id="PTHR10039">
    <property type="entry name" value="AMELOGENIN"/>
    <property type="match status" value="1"/>
</dbReference>
<comment type="caution">
    <text evidence="3">The sequence shown here is derived from an EMBL/GenBank/DDBJ whole genome shotgun (WGS) entry which is preliminary data.</text>
</comment>
<dbReference type="Pfam" id="PF24883">
    <property type="entry name" value="NPHP3_N"/>
    <property type="match status" value="1"/>
</dbReference>
<organism evidence="3 4">
    <name type="scientific">Leucocoprinus birnbaumii</name>
    <dbReference type="NCBI Taxonomy" id="56174"/>
    <lineage>
        <taxon>Eukaryota</taxon>
        <taxon>Fungi</taxon>
        <taxon>Dikarya</taxon>
        <taxon>Basidiomycota</taxon>
        <taxon>Agaricomycotina</taxon>
        <taxon>Agaricomycetes</taxon>
        <taxon>Agaricomycetidae</taxon>
        <taxon>Agaricales</taxon>
        <taxon>Agaricineae</taxon>
        <taxon>Agaricaceae</taxon>
        <taxon>Leucocoprinus</taxon>
    </lineage>
</organism>
<evidence type="ECO:0000259" key="2">
    <source>
        <dbReference type="Pfam" id="PF24883"/>
    </source>
</evidence>
<dbReference type="Proteomes" id="UP001213000">
    <property type="component" value="Unassembled WGS sequence"/>
</dbReference>
<accession>A0AAD5VGL3</accession>
<protein>
    <recommendedName>
        <fullName evidence="2">Nephrocystin 3-like N-terminal domain-containing protein</fullName>
    </recommendedName>
</protein>
<keyword evidence="4" id="KW-1185">Reference proteome</keyword>
<dbReference type="PANTHER" id="PTHR10039:SF16">
    <property type="entry name" value="GPI INOSITOL-DEACYLASE"/>
    <property type="match status" value="1"/>
</dbReference>
<dbReference type="InterPro" id="IPR027417">
    <property type="entry name" value="P-loop_NTPase"/>
</dbReference>
<dbReference type="Gene3D" id="3.40.50.300">
    <property type="entry name" value="P-loop containing nucleotide triphosphate hydrolases"/>
    <property type="match status" value="1"/>
</dbReference>
<proteinExistence type="predicted"/>
<gene>
    <name evidence="3" type="ORF">NP233_g11718</name>
</gene>
<keyword evidence="1" id="KW-0677">Repeat</keyword>
<dbReference type="InterPro" id="IPR056884">
    <property type="entry name" value="NPHP3-like_N"/>
</dbReference>
<dbReference type="SUPFAM" id="SSF82171">
    <property type="entry name" value="DPP6 N-terminal domain-like"/>
    <property type="match status" value="1"/>
</dbReference>
<sequence>MATQPHPEARAVRIPLMIISLNPSKEGTSWKRMLYIKLYHISPDASSKPVTEAYVSHNSEEQTLRTGADELKDEYSLSIEIWDHHRMRRDELLNKVQIPFVDLWTHLESNAAREDSIPHFDVGDLKVANLELSLAVEIDALKCAKVEIQAVKEKLQRMTIVFLSKISSDSTALVVDLAAEVLEIIGEVHPAVKFAVKLVKTAVEKAQLVADTKEKMEKLVDDLMKMAGWVFIVKEKEIAKVQMLKDVLKSFPEVMSKAVDLIQKWLESNFKFLDSWVNDLKNLETELPSLKEDFDRGLFVDLAINFAESKAGADLKEALLQGKALGPSPQVDGCLSGTRVELLRIIEEKIRALDGENLIWVTGYPGAGKSTLAASIMDILGQIALYFRFDRNNVEAATPQALLREVAYMLACRYPALRKVIQECLSDISFNRGTADVKQLFTRLIKEPLSKSSHDIPSNHLPVLVIDAIDEWNEILTRQALLVTLRELAELTNSRVKVVIFSRRETDIEEAFSGLQHGGPIEIPTGDAAKVDSDADLDIEKYLTSYLAQCECDKDLFSQAVKSLAHRSAGVFQWAKTAADIVLTSSLSEDLLELILSSEIDGDDGSLFSLYSKLLESRLPTLKKYRELLGPSGRSKGGKAAEHYNKELRVYRSVLAAMTIFKEPLTGTSEQCAQLLGVDGRVISGVQNRLSSILNPGSLSFGHKSFVDFLTLENRQCPPELFVDTQLAKEAEQQLAFRCLAIMLDDADKGDGLRFNICRLETSAKTNKDFSDLAAKIKSHIPPHLSYSCRFWAQHLVACEFDEVLLGKVDALFRTKLLYWLEVMSLLGEINRIPSIMRSVVDWAKGGKDASFIEMVQDALRFVLAFHEPIAQSTPHIYISALPFTPRQSVVSQFYLSNFPHRLRFHSCEPLRWSPLVSSTAINSSTGATIKRIAFSPDSRTYATIESDSDSITVRELETDTVIAGPFVHPSTPCSVEFSPDKEHILVDYANGNLVIWDTQGGNQVSSFNLFNLGYLSDIQERSTTRGSEASEAHFPAKCRQSGLRSEALIQDLAKG</sequence>
<evidence type="ECO:0000256" key="1">
    <source>
        <dbReference type="ARBA" id="ARBA00022737"/>
    </source>
</evidence>
<dbReference type="Gene3D" id="2.130.10.10">
    <property type="entry name" value="YVTN repeat-like/Quinoprotein amine dehydrogenase"/>
    <property type="match status" value="1"/>
</dbReference>
<evidence type="ECO:0000313" key="4">
    <source>
        <dbReference type="Proteomes" id="UP001213000"/>
    </source>
</evidence>
<evidence type="ECO:0000313" key="3">
    <source>
        <dbReference type="EMBL" id="KAJ3557525.1"/>
    </source>
</evidence>
<feature type="domain" description="Nephrocystin 3-like N-terminal" evidence="2">
    <location>
        <begin position="355"/>
        <end position="503"/>
    </location>
</feature>
<name>A0AAD5VGL3_9AGAR</name>
<dbReference type="AlphaFoldDB" id="A0AAD5VGL3"/>
<reference evidence="3" key="1">
    <citation type="submission" date="2022-07" db="EMBL/GenBank/DDBJ databases">
        <title>Genome Sequence of Leucocoprinus birnbaumii.</title>
        <authorList>
            <person name="Buettner E."/>
        </authorList>
    </citation>
    <scope>NUCLEOTIDE SEQUENCE</scope>
    <source>
        <strain evidence="3">VT141</strain>
    </source>
</reference>
<dbReference type="SUPFAM" id="SSF52540">
    <property type="entry name" value="P-loop containing nucleoside triphosphate hydrolases"/>
    <property type="match status" value="1"/>
</dbReference>
<dbReference type="InterPro" id="IPR015943">
    <property type="entry name" value="WD40/YVTN_repeat-like_dom_sf"/>
</dbReference>